<dbReference type="OrthoDB" id="7876829at2"/>
<name>A0A2U2CE15_9RHOB</name>
<keyword evidence="3" id="KW-1185">Reference proteome</keyword>
<accession>A0A2U2CE15</accession>
<dbReference type="Proteomes" id="UP000244940">
    <property type="component" value="Unassembled WGS sequence"/>
</dbReference>
<dbReference type="EMBL" id="QEYD01000003">
    <property type="protein sequence ID" value="PWE30135.1"/>
    <property type="molecule type" value="Genomic_DNA"/>
</dbReference>
<dbReference type="AlphaFoldDB" id="A0A2U2CE15"/>
<evidence type="ECO:0000313" key="2">
    <source>
        <dbReference type="EMBL" id="PWE30135.1"/>
    </source>
</evidence>
<sequence length="156" mass="16924">MSRRLARLLSPLALAATVTVAGSGAAFAEGPPGFAINDPTRCFDLYCDRPCPPGRNCGDVRPPQHPGYPVRPGHPVHPWWPGFRPPVGHPPAAYADPLPAHCAMTYRQGDGRRDGYWAACLSDAGFRNLPGRCRYTTTAGDALYNAQCLRTAGYRY</sequence>
<organism evidence="2 3">
    <name type="scientific">Pararhodobacter marinus</name>
    <dbReference type="NCBI Taxonomy" id="2184063"/>
    <lineage>
        <taxon>Bacteria</taxon>
        <taxon>Pseudomonadati</taxon>
        <taxon>Pseudomonadota</taxon>
        <taxon>Alphaproteobacteria</taxon>
        <taxon>Rhodobacterales</taxon>
        <taxon>Paracoccaceae</taxon>
        <taxon>Pararhodobacter</taxon>
    </lineage>
</organism>
<reference evidence="2 3" key="1">
    <citation type="submission" date="2018-05" db="EMBL/GenBank/DDBJ databases">
        <title>Pararhodobacter marina sp. nov., isolated from deep-sea water of the Indian Ocean.</title>
        <authorList>
            <person name="Lai Q.Sr."/>
            <person name="Liu X."/>
            <person name="Shao Z."/>
        </authorList>
    </citation>
    <scope>NUCLEOTIDE SEQUENCE [LARGE SCALE GENOMIC DNA]</scope>
    <source>
        <strain evidence="2 3">CIC4N-9</strain>
    </source>
</reference>
<evidence type="ECO:0000256" key="1">
    <source>
        <dbReference type="SAM" id="SignalP"/>
    </source>
</evidence>
<proteinExistence type="predicted"/>
<gene>
    <name evidence="2" type="ORF">C4N9_05380</name>
</gene>
<dbReference type="RefSeq" id="WP_109532282.1">
    <property type="nucleotide sequence ID" value="NZ_CAXPUO010000065.1"/>
</dbReference>
<feature type="chain" id="PRO_5015687907" evidence="1">
    <location>
        <begin position="29"/>
        <end position="156"/>
    </location>
</feature>
<feature type="signal peptide" evidence="1">
    <location>
        <begin position="1"/>
        <end position="28"/>
    </location>
</feature>
<keyword evidence="1" id="KW-0732">Signal</keyword>
<dbReference type="GeneID" id="94364311"/>
<evidence type="ECO:0000313" key="3">
    <source>
        <dbReference type="Proteomes" id="UP000244940"/>
    </source>
</evidence>
<protein>
    <submittedName>
        <fullName evidence="2">Uncharacterized protein</fullName>
    </submittedName>
</protein>
<comment type="caution">
    <text evidence="2">The sequence shown here is derived from an EMBL/GenBank/DDBJ whole genome shotgun (WGS) entry which is preliminary data.</text>
</comment>